<dbReference type="Gene3D" id="3.40.430.10">
    <property type="entry name" value="Dihydrofolate Reductase, subunit A"/>
    <property type="match status" value="1"/>
</dbReference>
<dbReference type="Pfam" id="PF01872">
    <property type="entry name" value="RibD_C"/>
    <property type="match status" value="1"/>
</dbReference>
<feature type="domain" description="Bacterial bifunctional deaminase-reductase C-terminal" evidence="1">
    <location>
        <begin position="5"/>
        <end position="172"/>
    </location>
</feature>
<dbReference type="GO" id="GO:0008703">
    <property type="term" value="F:5-amino-6-(5-phosphoribosylamino)uracil reductase activity"/>
    <property type="evidence" value="ECO:0007669"/>
    <property type="project" value="InterPro"/>
</dbReference>
<reference evidence="2 3" key="1">
    <citation type="submission" date="2018-10" db="EMBL/GenBank/DDBJ databases">
        <title>Sequencing the genomes of 1000 actinobacteria strains.</title>
        <authorList>
            <person name="Klenk H.-P."/>
        </authorList>
    </citation>
    <scope>NUCLEOTIDE SEQUENCE [LARGE SCALE GENOMIC DNA]</scope>
    <source>
        <strain evidence="2 3">DSM 17894</strain>
    </source>
</reference>
<dbReference type="AlphaFoldDB" id="A0A495IMB1"/>
<organism evidence="2 3">
    <name type="scientific">Frondihabitans australicus</name>
    <dbReference type="NCBI Taxonomy" id="386892"/>
    <lineage>
        <taxon>Bacteria</taxon>
        <taxon>Bacillati</taxon>
        <taxon>Actinomycetota</taxon>
        <taxon>Actinomycetes</taxon>
        <taxon>Micrococcales</taxon>
        <taxon>Microbacteriaceae</taxon>
        <taxon>Frondihabitans</taxon>
    </lineage>
</organism>
<gene>
    <name evidence="2" type="ORF">C8E83_3574</name>
</gene>
<evidence type="ECO:0000313" key="2">
    <source>
        <dbReference type="EMBL" id="RKR76401.1"/>
    </source>
</evidence>
<dbReference type="RefSeq" id="WP_121371378.1">
    <property type="nucleotide sequence ID" value="NZ_RBKS01000001.1"/>
</dbReference>
<evidence type="ECO:0000313" key="3">
    <source>
        <dbReference type="Proteomes" id="UP000280008"/>
    </source>
</evidence>
<protein>
    <submittedName>
        <fullName evidence="2">Dihydrofolate reductase</fullName>
    </submittedName>
</protein>
<name>A0A495IMB1_9MICO</name>
<dbReference type="OrthoDB" id="7949219at2"/>
<dbReference type="GO" id="GO:0009231">
    <property type="term" value="P:riboflavin biosynthetic process"/>
    <property type="evidence" value="ECO:0007669"/>
    <property type="project" value="InterPro"/>
</dbReference>
<dbReference type="InterPro" id="IPR024072">
    <property type="entry name" value="DHFR-like_dom_sf"/>
</dbReference>
<keyword evidence="3" id="KW-1185">Reference proteome</keyword>
<dbReference type="InterPro" id="IPR002734">
    <property type="entry name" value="RibDG_C"/>
</dbReference>
<dbReference type="Proteomes" id="UP000280008">
    <property type="component" value="Unassembled WGS sequence"/>
</dbReference>
<accession>A0A495IMB1</accession>
<evidence type="ECO:0000259" key="1">
    <source>
        <dbReference type="Pfam" id="PF01872"/>
    </source>
</evidence>
<sequence length="197" mass="21225">MGRIIAVEYLTLDGVFEEPGWSGPYFGEELQRFQWDNLMEADALLLGRVTYEGFSQAWPTMEAETGEFGVKMNTMPKYVATSGTDDLVWNATRLNADADVVTAVTALKAEGDTSFLINGSGELFNALSEAGLIDEYRFMLFPVTVGSGRKLWRDGAPGRPLTLTNSLVTESGTLVLTYVPAPAPSAEAGAAGQEPEA</sequence>
<proteinExistence type="predicted"/>
<comment type="caution">
    <text evidence="2">The sequence shown here is derived from an EMBL/GenBank/DDBJ whole genome shotgun (WGS) entry which is preliminary data.</text>
</comment>
<dbReference type="SUPFAM" id="SSF53597">
    <property type="entry name" value="Dihydrofolate reductase-like"/>
    <property type="match status" value="1"/>
</dbReference>
<dbReference type="EMBL" id="RBKS01000001">
    <property type="protein sequence ID" value="RKR76401.1"/>
    <property type="molecule type" value="Genomic_DNA"/>
</dbReference>